<dbReference type="PANTHER" id="PTHR45982">
    <property type="entry name" value="REGULATOR OF CHROMOSOME CONDENSATION"/>
    <property type="match status" value="1"/>
</dbReference>
<proteinExistence type="predicted"/>
<protein>
    <submittedName>
        <fullName evidence="1">Chromosome condensation regulator</fullName>
    </submittedName>
</protein>
<gene>
    <name evidence="1" type="ORF">Hyperionvirus12_36</name>
</gene>
<dbReference type="InterPro" id="IPR051553">
    <property type="entry name" value="Ran_GTPase-activating"/>
</dbReference>
<name>A0A3G5AEP3_9VIRU</name>
<sequence>MDLLKNFPIDLLYIILNYDPESFFLNISKSELLKYDWARLIKMSFSLTYQRESCTNKQMMNVYKHNYYRTKSKIICGLTYTFILGDEKLTQFGDLRTIRPKFCERATEKLKNMTEVICGHSYAIVVLADGTLLSYGNNDSGQLGVRDNLNRNFFERITGIPKNIAEVVCSEESTIIRLTNGTLLACGNNYYGQLGLGDNLNRYAFEEIKGIPKNIVEVICNEFDTIIRLTDGTLMRCGNNENGYLGFGDSRDRFSFEGISGIPKNIVKVICSARTTIIMLTDGTLMGCGANMFGELGLGYNRDVTLFEEITGIPKNIKEVICGLWHTIIRFANGRLMSSGYNRFGQLGLGDTVNRNIFQEIKGIPKDIVAVKNINHHTIVVLGDGRLMGCGFNNFGFLGFGDNRSRNSFEEIKGIPTNIAEVICGKLHTVIRLTNGTMMSCGYNYGGQLGLRDNLNRYRFEEISLKGDLKE</sequence>
<dbReference type="PROSITE" id="PS50012">
    <property type="entry name" value="RCC1_3"/>
    <property type="match status" value="5"/>
</dbReference>
<dbReference type="EMBL" id="MK072394">
    <property type="protein sequence ID" value="AYV83839.1"/>
    <property type="molecule type" value="Genomic_DNA"/>
</dbReference>
<dbReference type="SUPFAM" id="SSF50985">
    <property type="entry name" value="RCC1/BLIP-II"/>
    <property type="match status" value="1"/>
</dbReference>
<dbReference type="InterPro" id="IPR009091">
    <property type="entry name" value="RCC1/BLIP-II"/>
</dbReference>
<dbReference type="Pfam" id="PF13540">
    <property type="entry name" value="RCC1_2"/>
    <property type="match status" value="2"/>
</dbReference>
<organism evidence="1">
    <name type="scientific">Hyperionvirus sp</name>
    <dbReference type="NCBI Taxonomy" id="2487770"/>
    <lineage>
        <taxon>Viruses</taxon>
        <taxon>Varidnaviria</taxon>
        <taxon>Bamfordvirae</taxon>
        <taxon>Nucleocytoviricota</taxon>
        <taxon>Megaviricetes</taxon>
        <taxon>Imitervirales</taxon>
        <taxon>Mimiviridae</taxon>
        <taxon>Klosneuvirinae</taxon>
    </lineage>
</organism>
<dbReference type="Gene3D" id="2.130.10.30">
    <property type="entry name" value="Regulator of chromosome condensation 1/beta-lactamase-inhibitor protein II"/>
    <property type="match status" value="2"/>
</dbReference>
<reference evidence="1" key="1">
    <citation type="submission" date="2018-10" db="EMBL/GenBank/DDBJ databases">
        <title>Hidden diversity of soil giant viruses.</title>
        <authorList>
            <person name="Schulz F."/>
            <person name="Alteio L."/>
            <person name="Goudeau D."/>
            <person name="Ryan E.M."/>
            <person name="Malmstrom R.R."/>
            <person name="Blanchard J."/>
            <person name="Woyke T."/>
        </authorList>
    </citation>
    <scope>NUCLEOTIDE SEQUENCE</scope>
    <source>
        <strain evidence="1">HYV1</strain>
    </source>
</reference>
<dbReference type="PRINTS" id="PR00633">
    <property type="entry name" value="RCCNDNSATION"/>
</dbReference>
<evidence type="ECO:0000313" key="1">
    <source>
        <dbReference type="EMBL" id="AYV83839.1"/>
    </source>
</evidence>
<dbReference type="InterPro" id="IPR000408">
    <property type="entry name" value="Reg_chr_condens"/>
</dbReference>
<accession>A0A3G5AEP3</accession>
<dbReference type="PANTHER" id="PTHR45982:SF1">
    <property type="entry name" value="REGULATOR OF CHROMOSOME CONDENSATION"/>
    <property type="match status" value="1"/>
</dbReference>